<reference evidence="4" key="1">
    <citation type="submission" date="2020-07" db="EMBL/GenBank/DDBJ databases">
        <authorList>
            <person name="Pettersson B.M.F."/>
            <person name="Behra P.R.K."/>
            <person name="Ramesh M."/>
            <person name="Das S."/>
            <person name="Dasgupta S."/>
            <person name="Kirsebom L.A."/>
        </authorList>
    </citation>
    <scope>NUCLEOTIDE SEQUENCE</scope>
    <source>
        <strain evidence="4">DSM 44615</strain>
    </source>
</reference>
<dbReference type="GO" id="GO:0016020">
    <property type="term" value="C:membrane"/>
    <property type="evidence" value="ECO:0007669"/>
    <property type="project" value="UniProtKB-SubCell"/>
</dbReference>
<evidence type="ECO:0000256" key="3">
    <source>
        <dbReference type="SAM" id="Phobius"/>
    </source>
</evidence>
<keyword evidence="3" id="KW-0812">Transmembrane</keyword>
<proteinExistence type="predicted"/>
<evidence type="ECO:0000313" key="4">
    <source>
        <dbReference type="EMBL" id="MCV7173773.1"/>
    </source>
</evidence>
<comment type="caution">
    <text evidence="4">The sequence shown here is derived from an EMBL/GenBank/DDBJ whole genome shotgun (WGS) entry which is preliminary data.</text>
</comment>
<evidence type="ECO:0000256" key="2">
    <source>
        <dbReference type="ARBA" id="ARBA00023136"/>
    </source>
</evidence>
<name>A0A9X2YTC8_9MYCO</name>
<comment type="subcellular location">
    <subcellularLocation>
        <location evidence="1">Membrane</location>
    </subcellularLocation>
</comment>
<dbReference type="EMBL" id="JACKSJ010000254">
    <property type="protein sequence ID" value="MCV7173773.1"/>
    <property type="molecule type" value="Genomic_DNA"/>
</dbReference>
<organism evidence="4 5">
    <name type="scientific">[Mycobacterium] manitobense</name>
    <dbReference type="NCBI Taxonomy" id="190147"/>
    <lineage>
        <taxon>Bacteria</taxon>
        <taxon>Bacillati</taxon>
        <taxon>Actinomycetota</taxon>
        <taxon>Actinomycetes</taxon>
        <taxon>Mycobacteriales</taxon>
        <taxon>Mycobacteriaceae</taxon>
        <taxon>Mycolicibacterium</taxon>
    </lineage>
</organism>
<gene>
    <name evidence="4" type="ORF">H7I41_28005</name>
</gene>
<sequence>MTTPPTHPGHWGHPPPGKRRGPAVLFFTLPVVLGIVLIVAITFAGLQRREINPVAIKAPVAEADWKPYVDAGETVAENLTTIDYRTADRDVRRVLDSSTGPFHADFAKRSREFVDTVRTSESVSTGTVNGAGIESLDADGARVLVAVTVETVTKDSAGAAPRSWRLRITVVESDSILKASDVEFVS</sequence>
<dbReference type="PANTHER" id="PTHR37042:SF4">
    <property type="entry name" value="OUTER MEMBRANE PROTEIN RV1973"/>
    <property type="match status" value="1"/>
</dbReference>
<protein>
    <submittedName>
        <fullName evidence="4">Mammalian cell entry protein</fullName>
    </submittedName>
</protein>
<evidence type="ECO:0000313" key="5">
    <source>
        <dbReference type="Proteomes" id="UP001140293"/>
    </source>
</evidence>
<keyword evidence="5" id="KW-1185">Reference proteome</keyword>
<feature type="transmembrane region" description="Helical" evidence="3">
    <location>
        <begin position="23"/>
        <end position="46"/>
    </location>
</feature>
<evidence type="ECO:0000256" key="1">
    <source>
        <dbReference type="ARBA" id="ARBA00004370"/>
    </source>
</evidence>
<dbReference type="Proteomes" id="UP001140293">
    <property type="component" value="Unassembled WGS sequence"/>
</dbReference>
<accession>A0A9X2YTC8</accession>
<dbReference type="PANTHER" id="PTHR37042">
    <property type="entry name" value="OUTER MEMBRANE PROTEIN RV1973"/>
    <property type="match status" value="1"/>
</dbReference>
<reference evidence="4" key="2">
    <citation type="journal article" date="2022" name="BMC Genomics">
        <title>Comparative genome analysis of mycobacteria focusing on tRNA and non-coding RNA.</title>
        <authorList>
            <person name="Behra P.R.K."/>
            <person name="Pettersson B.M.F."/>
            <person name="Ramesh M."/>
            <person name="Das S."/>
            <person name="Dasgupta S."/>
            <person name="Kirsebom L.A."/>
        </authorList>
    </citation>
    <scope>NUCLEOTIDE SEQUENCE</scope>
    <source>
        <strain evidence="4">DSM 44615</strain>
    </source>
</reference>
<keyword evidence="3" id="KW-1133">Transmembrane helix</keyword>
<dbReference type="AlphaFoldDB" id="A0A9X2YTC8"/>
<dbReference type="RefSeq" id="WP_264015942.1">
    <property type="nucleotide sequence ID" value="NZ_JACKSJ010000254.1"/>
</dbReference>
<keyword evidence="2 3" id="KW-0472">Membrane</keyword>